<gene>
    <name evidence="2" type="ORF">KXJ70_12800</name>
</gene>
<proteinExistence type="predicted"/>
<sequence>MSNSSRDINTAYGAFGDDASGYQELSENEYVLSILMKWPALAHMNGLERHPPLRKDDKIGITA</sequence>
<dbReference type="Proteomes" id="UP001166291">
    <property type="component" value="Unassembled WGS sequence"/>
</dbReference>
<evidence type="ECO:0000313" key="2">
    <source>
        <dbReference type="EMBL" id="MBW2941668.1"/>
    </source>
</evidence>
<keyword evidence="3" id="KW-1185">Reference proteome</keyword>
<dbReference type="EMBL" id="JAHWDQ010000003">
    <property type="protein sequence ID" value="MBW2941668.1"/>
    <property type="molecule type" value="Genomic_DNA"/>
</dbReference>
<accession>A0ABS6VTM1</accession>
<feature type="region of interest" description="Disordered" evidence="1">
    <location>
        <begin position="1"/>
        <end position="20"/>
    </location>
</feature>
<reference evidence="2" key="1">
    <citation type="submission" date="2021-07" db="EMBL/GenBank/DDBJ databases">
        <title>Zhongshania sp. CAU 1632 isolated from seawater.</title>
        <authorList>
            <person name="Kim W."/>
        </authorList>
    </citation>
    <scope>NUCLEOTIDE SEQUENCE</scope>
    <source>
        <strain evidence="2">CAU 1632</strain>
    </source>
</reference>
<protein>
    <submittedName>
        <fullName evidence="2">Uncharacterized protein</fullName>
    </submittedName>
</protein>
<dbReference type="RefSeq" id="WP_219043904.1">
    <property type="nucleotide sequence ID" value="NZ_JAHWDQ010000003.1"/>
</dbReference>
<evidence type="ECO:0000256" key="1">
    <source>
        <dbReference type="SAM" id="MobiDB-lite"/>
    </source>
</evidence>
<comment type="caution">
    <text evidence="2">The sequence shown here is derived from an EMBL/GenBank/DDBJ whole genome shotgun (WGS) entry which is preliminary data.</text>
</comment>
<name>A0ABS6VTM1_9GAMM</name>
<evidence type="ECO:0000313" key="3">
    <source>
        <dbReference type="Proteomes" id="UP001166291"/>
    </source>
</evidence>
<organism evidence="2 3">
    <name type="scientific">Zhongshania aquimaris</name>
    <dbReference type="NCBI Taxonomy" id="2857107"/>
    <lineage>
        <taxon>Bacteria</taxon>
        <taxon>Pseudomonadati</taxon>
        <taxon>Pseudomonadota</taxon>
        <taxon>Gammaproteobacteria</taxon>
        <taxon>Cellvibrionales</taxon>
        <taxon>Spongiibacteraceae</taxon>
        <taxon>Zhongshania</taxon>
    </lineage>
</organism>